<evidence type="ECO:0000256" key="6">
    <source>
        <dbReference type="ARBA" id="ARBA00023136"/>
    </source>
</evidence>
<feature type="transmembrane region" description="Helical" evidence="11">
    <location>
        <begin position="36"/>
        <end position="57"/>
    </location>
</feature>
<dbReference type="PROSITE" id="PS50262">
    <property type="entry name" value="G_PROTEIN_RECEP_F1_2"/>
    <property type="match status" value="1"/>
</dbReference>
<gene>
    <name evidence="13" type="primary">Mas1</name>
    <name evidence="13" type="ORF">BUPERY_R11140</name>
</gene>
<evidence type="ECO:0000256" key="11">
    <source>
        <dbReference type="SAM" id="Phobius"/>
    </source>
</evidence>
<evidence type="ECO:0000256" key="1">
    <source>
        <dbReference type="ARBA" id="ARBA00004651"/>
    </source>
</evidence>
<evidence type="ECO:0000313" key="13">
    <source>
        <dbReference type="EMBL" id="NXU04895.1"/>
    </source>
</evidence>
<dbReference type="CDD" id="cd15110">
    <property type="entry name" value="7tmA_MrgprH"/>
    <property type="match status" value="1"/>
</dbReference>
<feature type="transmembrane region" description="Helical" evidence="11">
    <location>
        <begin position="150"/>
        <end position="170"/>
    </location>
</feature>
<evidence type="ECO:0000259" key="12">
    <source>
        <dbReference type="PROSITE" id="PS50262"/>
    </source>
</evidence>
<keyword evidence="8" id="KW-0325">Glycoprotein</keyword>
<dbReference type="SUPFAM" id="SSF81321">
    <property type="entry name" value="Family A G protein-coupled receptor-like"/>
    <property type="match status" value="1"/>
</dbReference>
<dbReference type="GO" id="GO:0004930">
    <property type="term" value="F:G protein-coupled receptor activity"/>
    <property type="evidence" value="ECO:0007669"/>
    <property type="project" value="UniProtKB-KW"/>
</dbReference>
<feature type="transmembrane region" description="Helical" evidence="11">
    <location>
        <begin position="229"/>
        <end position="249"/>
    </location>
</feature>
<keyword evidence="9 10" id="KW-0807">Transducer</keyword>
<dbReference type="InterPro" id="IPR026234">
    <property type="entry name" value="MRGPCRFAMILY"/>
</dbReference>
<evidence type="ECO:0000256" key="9">
    <source>
        <dbReference type="ARBA" id="ARBA00023224"/>
    </source>
</evidence>
<feature type="non-terminal residue" evidence="13">
    <location>
        <position position="330"/>
    </location>
</feature>
<evidence type="ECO:0000256" key="7">
    <source>
        <dbReference type="ARBA" id="ARBA00023170"/>
    </source>
</evidence>
<dbReference type="Pfam" id="PF00001">
    <property type="entry name" value="7tm_1"/>
    <property type="match status" value="1"/>
</dbReference>
<proteinExistence type="inferred from homology"/>
<organism evidence="13 14">
    <name type="scientific">Buphagus erythrorhynchus</name>
    <name type="common">red-billed oxpecker</name>
    <dbReference type="NCBI Taxonomy" id="245048"/>
    <lineage>
        <taxon>Eukaryota</taxon>
        <taxon>Metazoa</taxon>
        <taxon>Chordata</taxon>
        <taxon>Craniata</taxon>
        <taxon>Vertebrata</taxon>
        <taxon>Euteleostomi</taxon>
        <taxon>Archelosauria</taxon>
        <taxon>Archosauria</taxon>
        <taxon>Dinosauria</taxon>
        <taxon>Saurischia</taxon>
        <taxon>Theropoda</taxon>
        <taxon>Coelurosauria</taxon>
        <taxon>Aves</taxon>
        <taxon>Neognathae</taxon>
        <taxon>Neoaves</taxon>
        <taxon>Telluraves</taxon>
        <taxon>Australaves</taxon>
        <taxon>Passeriformes</taxon>
        <taxon>Sturnidae</taxon>
        <taxon>Buphagus</taxon>
    </lineage>
</organism>
<dbReference type="Proteomes" id="UP000566314">
    <property type="component" value="Unassembled WGS sequence"/>
</dbReference>
<evidence type="ECO:0000256" key="4">
    <source>
        <dbReference type="ARBA" id="ARBA00022989"/>
    </source>
</evidence>
<keyword evidence="14" id="KW-1185">Reference proteome</keyword>
<dbReference type="PANTHER" id="PTHR11334:SF29">
    <property type="entry name" value="MAS-RELATED G-PROTEIN COUPLED RECEPTOR MEMBER X2"/>
    <property type="match status" value="1"/>
</dbReference>
<dbReference type="FunFam" id="1.20.1070.10:FF:000134">
    <property type="entry name" value="proto-oncogene Mas"/>
    <property type="match status" value="1"/>
</dbReference>
<evidence type="ECO:0000256" key="8">
    <source>
        <dbReference type="ARBA" id="ARBA00023180"/>
    </source>
</evidence>
<keyword evidence="7 10" id="KW-0675">Receptor</keyword>
<keyword evidence="5 10" id="KW-0297">G-protein coupled receptor</keyword>
<evidence type="ECO:0000256" key="2">
    <source>
        <dbReference type="ARBA" id="ARBA00022475"/>
    </source>
</evidence>
<feature type="non-terminal residue" evidence="13">
    <location>
        <position position="1"/>
    </location>
</feature>
<dbReference type="PROSITE" id="PS00237">
    <property type="entry name" value="G_PROTEIN_RECEP_F1_1"/>
    <property type="match status" value="1"/>
</dbReference>
<dbReference type="InterPro" id="IPR000276">
    <property type="entry name" value="GPCR_Rhodpsn"/>
</dbReference>
<evidence type="ECO:0000256" key="5">
    <source>
        <dbReference type="ARBA" id="ARBA00023040"/>
    </source>
</evidence>
<protein>
    <submittedName>
        <fullName evidence="13">MAS protein</fullName>
    </submittedName>
</protein>
<comment type="caution">
    <text evidence="13">The sequence shown here is derived from an EMBL/GenBank/DDBJ whole genome shotgun (WGS) entry which is preliminary data.</text>
</comment>
<keyword evidence="4 11" id="KW-1133">Transmembrane helix</keyword>
<reference evidence="13 14" key="1">
    <citation type="submission" date="2019-09" db="EMBL/GenBank/DDBJ databases">
        <title>Bird 10,000 Genomes (B10K) Project - Family phase.</title>
        <authorList>
            <person name="Zhang G."/>
        </authorList>
    </citation>
    <scope>NUCLEOTIDE SEQUENCE [LARGE SCALE GENOMIC DNA]</scope>
    <source>
        <strain evidence="13">B10K-DU-012-02</strain>
    </source>
</reference>
<evidence type="ECO:0000313" key="14">
    <source>
        <dbReference type="Proteomes" id="UP000566314"/>
    </source>
</evidence>
<sequence length="330" mass="38084">MDESNITFHPSEGTENISMHRNISTQERVWEILTPLWVIMIISFLGFCENGIVLWCLCFQIKRNPFTAYITHLSIADISLLLCTFILSIEYIAGFGFAYGFYYYVTTTLSIVFLLGYNTGLYLLTAISIERCLSIVYPIWYRCHRSQHQSAIVCAILWTLSFFMTVAEYLTCKDDSTKEQFDDGNHCQALLIFTWILTFMIFIPLMILSSLILVIRIHRNSLRPHSSKLYIIIVVTVIVFLIFAMPMRLLLYLLNYHHWSSLLSQQNHVTIVLSTVNSSINPLVYFFVGSSKKKRFKESLKVVLSRALTDGLRPRSQEVGMSLDIAETIF</sequence>
<dbReference type="OrthoDB" id="6091802at2759"/>
<keyword evidence="2" id="KW-1003">Cell membrane</keyword>
<feature type="transmembrane region" description="Helical" evidence="11">
    <location>
        <begin position="101"/>
        <end position="129"/>
    </location>
</feature>
<dbReference type="PRINTS" id="PR02108">
    <property type="entry name" value="MRGPCRFAMILY"/>
</dbReference>
<dbReference type="EMBL" id="VZTT01069646">
    <property type="protein sequence ID" value="NXU04895.1"/>
    <property type="molecule type" value="Genomic_DNA"/>
</dbReference>
<name>A0A7L3HI30_9PASS</name>
<feature type="domain" description="G-protein coupled receptors family 1 profile" evidence="12">
    <location>
        <begin position="49"/>
        <end position="285"/>
    </location>
</feature>
<evidence type="ECO:0000256" key="3">
    <source>
        <dbReference type="ARBA" id="ARBA00022692"/>
    </source>
</evidence>
<comment type="subcellular location">
    <subcellularLocation>
        <location evidence="1">Cell membrane</location>
        <topology evidence="1">Multi-pass membrane protein</topology>
    </subcellularLocation>
</comment>
<feature type="transmembrane region" description="Helical" evidence="11">
    <location>
        <begin position="269"/>
        <end position="288"/>
    </location>
</feature>
<dbReference type="Gene3D" id="1.20.1070.10">
    <property type="entry name" value="Rhodopsin 7-helix transmembrane proteins"/>
    <property type="match status" value="1"/>
</dbReference>
<dbReference type="GO" id="GO:0005886">
    <property type="term" value="C:plasma membrane"/>
    <property type="evidence" value="ECO:0007669"/>
    <property type="project" value="UniProtKB-SubCell"/>
</dbReference>
<dbReference type="PANTHER" id="PTHR11334">
    <property type="entry name" value="MAS-RELATED G-PROTEIN COUPLED RECEPTOR"/>
    <property type="match status" value="1"/>
</dbReference>
<dbReference type="AlphaFoldDB" id="A0A7L3HI30"/>
<comment type="similarity">
    <text evidence="10">Belongs to the G-protein coupled receptor 1 family.</text>
</comment>
<feature type="transmembrane region" description="Helical" evidence="11">
    <location>
        <begin position="190"/>
        <end position="217"/>
    </location>
</feature>
<keyword evidence="3 10" id="KW-0812">Transmembrane</keyword>
<dbReference type="InterPro" id="IPR017452">
    <property type="entry name" value="GPCR_Rhodpsn_7TM"/>
</dbReference>
<dbReference type="PRINTS" id="PR00237">
    <property type="entry name" value="GPCRRHODOPSN"/>
</dbReference>
<evidence type="ECO:0000256" key="10">
    <source>
        <dbReference type="RuleBase" id="RU000688"/>
    </source>
</evidence>
<accession>A0A7L3HI30</accession>
<keyword evidence="6 11" id="KW-0472">Membrane</keyword>